<protein>
    <recommendedName>
        <fullName evidence="3">NAD-dependent DNA ligase adenylation domain-containing protein</fullName>
    </recommendedName>
</protein>
<dbReference type="Gene3D" id="3.30.470.30">
    <property type="entry name" value="DNA ligase/mRNA capping enzyme"/>
    <property type="match status" value="1"/>
</dbReference>
<dbReference type="GO" id="GO:0003911">
    <property type="term" value="F:DNA ligase (NAD+) activity"/>
    <property type="evidence" value="ECO:0007669"/>
    <property type="project" value="InterPro"/>
</dbReference>
<dbReference type="EMBL" id="UINC01106448">
    <property type="protein sequence ID" value="SVC71122.1"/>
    <property type="molecule type" value="Genomic_DNA"/>
</dbReference>
<feature type="non-terminal residue" evidence="4">
    <location>
        <position position="100"/>
    </location>
</feature>
<evidence type="ECO:0000313" key="4">
    <source>
        <dbReference type="EMBL" id="SVC71122.1"/>
    </source>
</evidence>
<dbReference type="Pfam" id="PF01653">
    <property type="entry name" value="DNA_ligase_aden"/>
    <property type="match status" value="1"/>
</dbReference>
<dbReference type="InterPro" id="IPR013839">
    <property type="entry name" value="DNAligase_adenylation"/>
</dbReference>
<evidence type="ECO:0000259" key="3">
    <source>
        <dbReference type="Pfam" id="PF01653"/>
    </source>
</evidence>
<dbReference type="AlphaFoldDB" id="A0A382PGN5"/>
<gene>
    <name evidence="4" type="ORF">METZ01_LOCUS323976</name>
</gene>
<accession>A0A382PGN5</accession>
<sequence>MLSLDNTYNIDQLKEFHSRVLKGLESVLSKDIEYFVELKFDGLAVALSYEKGALVRGATRGNGIDGEDITANLRTIKAVPLSIPTIPMNIMIIAIFTVVN</sequence>
<feature type="domain" description="NAD-dependent DNA ligase adenylation" evidence="3">
    <location>
        <begin position="1"/>
        <end position="86"/>
    </location>
</feature>
<dbReference type="PROSITE" id="PS01055">
    <property type="entry name" value="DNA_LIGASE_N1"/>
    <property type="match status" value="1"/>
</dbReference>
<reference evidence="4" key="1">
    <citation type="submission" date="2018-05" db="EMBL/GenBank/DDBJ databases">
        <authorList>
            <person name="Lanie J.A."/>
            <person name="Ng W.-L."/>
            <person name="Kazmierczak K.M."/>
            <person name="Andrzejewski T.M."/>
            <person name="Davidsen T.M."/>
            <person name="Wayne K.J."/>
            <person name="Tettelin H."/>
            <person name="Glass J.I."/>
            <person name="Rusch D."/>
            <person name="Podicherti R."/>
            <person name="Tsui H.-C.T."/>
            <person name="Winkler M.E."/>
        </authorList>
    </citation>
    <scope>NUCLEOTIDE SEQUENCE</scope>
</reference>
<dbReference type="GO" id="GO:0006281">
    <property type="term" value="P:DNA repair"/>
    <property type="evidence" value="ECO:0007669"/>
    <property type="project" value="UniProtKB-KW"/>
</dbReference>
<dbReference type="SUPFAM" id="SSF56091">
    <property type="entry name" value="DNA ligase/mRNA capping enzyme, catalytic domain"/>
    <property type="match status" value="1"/>
</dbReference>
<keyword evidence="2" id="KW-0234">DNA repair</keyword>
<proteinExistence type="predicted"/>
<name>A0A382PGN5_9ZZZZ</name>
<organism evidence="4">
    <name type="scientific">marine metagenome</name>
    <dbReference type="NCBI Taxonomy" id="408172"/>
    <lineage>
        <taxon>unclassified sequences</taxon>
        <taxon>metagenomes</taxon>
        <taxon>ecological metagenomes</taxon>
    </lineage>
</organism>
<evidence type="ECO:0000256" key="2">
    <source>
        <dbReference type="ARBA" id="ARBA00023204"/>
    </source>
</evidence>
<evidence type="ECO:0000256" key="1">
    <source>
        <dbReference type="ARBA" id="ARBA00022763"/>
    </source>
</evidence>
<keyword evidence="1" id="KW-0227">DNA damage</keyword>
<dbReference type="InterPro" id="IPR018239">
    <property type="entry name" value="DNA_ligase_AS"/>
</dbReference>